<evidence type="ECO:0000256" key="5">
    <source>
        <dbReference type="ARBA" id="ARBA00022801"/>
    </source>
</evidence>
<dbReference type="InterPro" id="IPR001932">
    <property type="entry name" value="PPM-type_phosphatase-like_dom"/>
</dbReference>
<dbReference type="AlphaFoldDB" id="A0A2Z4HMR4"/>
<keyword evidence="5 9" id="KW-0378">Hydrolase</keyword>
<dbReference type="SMART" id="SM00332">
    <property type="entry name" value="PP2Cc"/>
    <property type="match status" value="1"/>
</dbReference>
<proteinExistence type="evidence at transcript level"/>
<dbReference type="Pfam" id="PF00481">
    <property type="entry name" value="PP2C"/>
    <property type="match status" value="1"/>
</dbReference>
<evidence type="ECO:0000256" key="1">
    <source>
        <dbReference type="ARBA" id="ARBA00001936"/>
    </source>
</evidence>
<evidence type="ECO:0000256" key="8">
    <source>
        <dbReference type="ARBA" id="ARBA00023211"/>
    </source>
</evidence>
<evidence type="ECO:0000256" key="6">
    <source>
        <dbReference type="ARBA" id="ARBA00022842"/>
    </source>
</evidence>
<sequence length="410" mass="45132">MLGGALMNLLSLCWSNTTSENSNSSGGGAGSYSSSSNGAFGRDGLLWYHDVGKYGGGEFSMAVVQANRVLEDQSRIESGRFGTFVGVYDGHGGPDAARYVCDNLFRHLQAISATEENGVVTADMIQRAFSETERGFTDLVSDKWNSQPHLATVGTCCLVGVISQQTLFVASLGDSRVVLGKKVGSTGEIAAIPLSEEHNANIAAVRQELKALHPNDPQIVVLKHGVWRVKGIIQSDYKMHSFYTATGNQDELKVDLLYTYKISRSIGDVYLKHQQFNREPINAKFRLPEPIDMPILSATPSILTHPLHPNDSFLIFASDGLWEHLSNEKAVDIVKSHPHSGSAKRLIKAALQEAAKKREMRYSDLRKIDKKVRRHFHDDITVIVLFLNHDLISKGVVQDPPLSIRSALEH</sequence>
<comment type="similarity">
    <text evidence="9">Belongs to the PP2C family.</text>
</comment>
<keyword evidence="4" id="KW-0479">Metal-binding</keyword>
<dbReference type="PANTHER" id="PTHR47992">
    <property type="entry name" value="PROTEIN PHOSPHATASE"/>
    <property type="match status" value="1"/>
</dbReference>
<dbReference type="EMBL" id="MF680561">
    <property type="protein sequence ID" value="AWW16471.1"/>
    <property type="molecule type" value="mRNA"/>
</dbReference>
<dbReference type="InterPro" id="IPR015655">
    <property type="entry name" value="PP2C"/>
</dbReference>
<dbReference type="GO" id="GO:0046872">
    <property type="term" value="F:metal ion binding"/>
    <property type="evidence" value="ECO:0007669"/>
    <property type="project" value="UniProtKB-KW"/>
</dbReference>
<evidence type="ECO:0000256" key="2">
    <source>
        <dbReference type="ARBA" id="ARBA00001946"/>
    </source>
</evidence>
<dbReference type="PROSITE" id="PS51746">
    <property type="entry name" value="PPM_2"/>
    <property type="match status" value="1"/>
</dbReference>
<protein>
    <recommendedName>
        <fullName evidence="3">protein-serine/threonine phosphatase</fullName>
        <ecNumber evidence="3">3.1.3.16</ecNumber>
    </recommendedName>
</protein>
<comment type="cofactor">
    <cofactor evidence="1">
        <name>Mn(2+)</name>
        <dbReference type="ChEBI" id="CHEBI:29035"/>
    </cofactor>
</comment>
<reference evidence="12" key="1">
    <citation type="submission" date="2017-07" db="EMBL/GenBank/DDBJ databases">
        <authorList>
            <person name="Sun Z.S."/>
            <person name="Albrecht U."/>
            <person name="Echele G."/>
            <person name="Lee C.C."/>
        </authorList>
    </citation>
    <scope>NUCLEOTIDE SEQUENCE</scope>
</reference>
<keyword evidence="6" id="KW-0460">Magnesium</keyword>
<feature type="signal peptide" evidence="10">
    <location>
        <begin position="1"/>
        <end position="19"/>
    </location>
</feature>
<feature type="domain" description="PPM-type phosphatase" evidence="11">
    <location>
        <begin position="58"/>
        <end position="387"/>
    </location>
</feature>
<dbReference type="PROSITE" id="PS01032">
    <property type="entry name" value="PPM_1"/>
    <property type="match status" value="1"/>
</dbReference>
<accession>A0A2Z4HMR4</accession>
<dbReference type="GO" id="GO:0004722">
    <property type="term" value="F:protein serine/threonine phosphatase activity"/>
    <property type="evidence" value="ECO:0007669"/>
    <property type="project" value="UniProtKB-EC"/>
</dbReference>
<organism evidence="12">
    <name type="scientific">Ipomoea pes-caprae</name>
    <name type="common">Railroad vine</name>
    <name type="synonym">Convolvulus pes-caprae</name>
    <dbReference type="NCBI Taxonomy" id="89656"/>
    <lineage>
        <taxon>Eukaryota</taxon>
        <taxon>Viridiplantae</taxon>
        <taxon>Streptophyta</taxon>
        <taxon>Embryophyta</taxon>
        <taxon>Tracheophyta</taxon>
        <taxon>Spermatophyta</taxon>
        <taxon>Magnoliopsida</taxon>
        <taxon>eudicotyledons</taxon>
        <taxon>Gunneridae</taxon>
        <taxon>Pentapetalae</taxon>
        <taxon>asterids</taxon>
        <taxon>lamiids</taxon>
        <taxon>Solanales</taxon>
        <taxon>Convolvulaceae</taxon>
        <taxon>Ipomoeeae</taxon>
        <taxon>Ipomoea</taxon>
    </lineage>
</organism>
<name>A0A2Z4HMR4_IPOPC</name>
<dbReference type="EC" id="3.1.3.16" evidence="3"/>
<evidence type="ECO:0000259" key="11">
    <source>
        <dbReference type="PROSITE" id="PS51746"/>
    </source>
</evidence>
<evidence type="ECO:0000313" key="12">
    <source>
        <dbReference type="EMBL" id="AWW16471.1"/>
    </source>
</evidence>
<dbReference type="CDD" id="cd00143">
    <property type="entry name" value="PP2Cc"/>
    <property type="match status" value="1"/>
</dbReference>
<evidence type="ECO:0000256" key="3">
    <source>
        <dbReference type="ARBA" id="ARBA00013081"/>
    </source>
</evidence>
<keyword evidence="10" id="KW-0732">Signal</keyword>
<keyword evidence="7 9" id="KW-0904">Protein phosphatase</keyword>
<comment type="cofactor">
    <cofactor evidence="2">
        <name>Mg(2+)</name>
        <dbReference type="ChEBI" id="CHEBI:18420"/>
    </cofactor>
</comment>
<feature type="chain" id="PRO_5016458479" description="protein-serine/threonine phosphatase" evidence="10">
    <location>
        <begin position="20"/>
        <end position="410"/>
    </location>
</feature>
<evidence type="ECO:0000256" key="7">
    <source>
        <dbReference type="ARBA" id="ARBA00022912"/>
    </source>
</evidence>
<evidence type="ECO:0000256" key="9">
    <source>
        <dbReference type="RuleBase" id="RU003465"/>
    </source>
</evidence>
<dbReference type="Gene3D" id="3.60.40.10">
    <property type="entry name" value="PPM-type phosphatase domain"/>
    <property type="match status" value="1"/>
</dbReference>
<keyword evidence="8" id="KW-0464">Manganese</keyword>
<dbReference type="InterPro" id="IPR000222">
    <property type="entry name" value="PP2C_BS"/>
</dbReference>
<evidence type="ECO:0000256" key="10">
    <source>
        <dbReference type="SAM" id="SignalP"/>
    </source>
</evidence>
<dbReference type="SUPFAM" id="SSF81606">
    <property type="entry name" value="PP2C-like"/>
    <property type="match status" value="1"/>
</dbReference>
<evidence type="ECO:0000256" key="4">
    <source>
        <dbReference type="ARBA" id="ARBA00022723"/>
    </source>
</evidence>
<dbReference type="InterPro" id="IPR036457">
    <property type="entry name" value="PPM-type-like_dom_sf"/>
</dbReference>